<name>A0A4P2QJ45_SORCE</name>
<proteinExistence type="predicted"/>
<dbReference type="Pfam" id="PF21837">
    <property type="entry name" value="DUF6896"/>
    <property type="match status" value="1"/>
</dbReference>
<dbReference type="RefSeq" id="WP_129574043.1">
    <property type="nucleotide sequence ID" value="NZ_CP012672.1"/>
</dbReference>
<sequence length="131" mass="14598">MDPRLAKLIEDYRAKVAEAVALLERAGIPRPSSSLEWTQTDVAGRDELAEGYRYFKHGFGCAVVGPEWTVDFDFGDEGQIDGVDAGRLQRFAGERLGQYGFTSQEQLERAFDDAKAAGDLVYSGYILYYSK</sequence>
<organism evidence="2 3">
    <name type="scientific">Sorangium cellulosum</name>
    <name type="common">Polyangium cellulosum</name>
    <dbReference type="NCBI Taxonomy" id="56"/>
    <lineage>
        <taxon>Bacteria</taxon>
        <taxon>Pseudomonadati</taxon>
        <taxon>Myxococcota</taxon>
        <taxon>Polyangia</taxon>
        <taxon>Polyangiales</taxon>
        <taxon>Polyangiaceae</taxon>
        <taxon>Sorangium</taxon>
    </lineage>
</organism>
<reference evidence="2 3" key="1">
    <citation type="submission" date="2015-09" db="EMBL/GenBank/DDBJ databases">
        <title>Sorangium comparison.</title>
        <authorList>
            <person name="Zaburannyi N."/>
            <person name="Bunk B."/>
            <person name="Overmann J."/>
            <person name="Mueller R."/>
        </authorList>
    </citation>
    <scope>NUCLEOTIDE SEQUENCE [LARGE SCALE GENOMIC DNA]</scope>
    <source>
        <strain evidence="2 3">So ce836</strain>
    </source>
</reference>
<feature type="domain" description="DUF6896" evidence="1">
    <location>
        <begin position="6"/>
        <end position="130"/>
    </location>
</feature>
<dbReference type="AlphaFoldDB" id="A0A4P2QJ45"/>
<protein>
    <recommendedName>
        <fullName evidence="1">DUF6896 domain-containing protein</fullName>
    </recommendedName>
</protein>
<evidence type="ECO:0000313" key="2">
    <source>
        <dbReference type="EMBL" id="AUX29974.1"/>
    </source>
</evidence>
<dbReference type="Proteomes" id="UP000295497">
    <property type="component" value="Chromosome"/>
</dbReference>
<evidence type="ECO:0000259" key="1">
    <source>
        <dbReference type="Pfam" id="PF21837"/>
    </source>
</evidence>
<gene>
    <name evidence="2" type="ORF">SOCE836_020690</name>
</gene>
<evidence type="ECO:0000313" key="3">
    <source>
        <dbReference type="Proteomes" id="UP000295497"/>
    </source>
</evidence>
<dbReference type="EMBL" id="CP012672">
    <property type="protein sequence ID" value="AUX29974.1"/>
    <property type="molecule type" value="Genomic_DNA"/>
</dbReference>
<dbReference type="InterPro" id="IPR054191">
    <property type="entry name" value="DUF6896"/>
</dbReference>
<accession>A0A4P2QJ45</accession>